<dbReference type="GeneID" id="25287507"/>
<dbReference type="GO" id="GO:0006281">
    <property type="term" value="P:DNA repair"/>
    <property type="evidence" value="ECO:0007669"/>
    <property type="project" value="InterPro"/>
</dbReference>
<comment type="subcellular location">
    <subcellularLocation>
        <location evidence="1">Nucleus</location>
    </subcellularLocation>
</comment>
<keyword evidence="8" id="KW-1185">Reference proteome</keyword>
<feature type="region of interest" description="Disordered" evidence="5">
    <location>
        <begin position="126"/>
        <end position="233"/>
    </location>
</feature>
<evidence type="ECO:0000313" key="8">
    <source>
        <dbReference type="Proteomes" id="UP000027920"/>
    </source>
</evidence>
<dbReference type="GO" id="GO:0005634">
    <property type="term" value="C:nucleus"/>
    <property type="evidence" value="ECO:0007669"/>
    <property type="project" value="UniProtKB-SubCell"/>
</dbReference>
<sequence>MDESHADGQSLTKVLITALSYSEDLTRSLGQLRHENDALKVQVDKLQQISTTSTPAEHEEAIKELRLENKALKSELARLKQAPGAASQVEHLFKQNAEKQSEIDSLKSKLRTLQSQKRKWRLLNPDVSSPIVSSDDADRLSHSPAPTSSHTNGHSQQSGSETAGHARKRPRSRSPNPKSSLREMSSNLPEGGRNMGARPKFKFGTLGSKGPGAIDMVAEDGESHNLPTAPPTEVSVSPILAPAAHNRLQNLLQAPPSFQLLPRTGTSGADVPTRPQTHFLPPRPTVPSGPEDAEPFRSRPLNRQSLSHFRQNPQYHDGLNYAFYETVRNHEARKCLPGCTKAGCCGNKFQAIAETLPRGVRQIPDDELLLEFFGQGSEAKIRGLTPMARNNLIHEARAKKIANAFGKIHRRASDRPKTPPDYWGLDVLGSQEERKSREQGLLIEREEVEKRYHEAMKPNGRWLFADE</sequence>
<dbReference type="OrthoDB" id="5801062at2759"/>
<evidence type="ECO:0000256" key="2">
    <source>
        <dbReference type="ARBA" id="ARBA00022763"/>
    </source>
</evidence>
<evidence type="ECO:0000256" key="3">
    <source>
        <dbReference type="ARBA" id="ARBA00023242"/>
    </source>
</evidence>
<keyword evidence="4" id="KW-0175">Coiled coil</keyword>
<keyword evidence="2" id="KW-0227">DNA damage</keyword>
<dbReference type="Pfam" id="PF08573">
    <property type="entry name" value="SAE2"/>
    <property type="match status" value="1"/>
</dbReference>
<feature type="compositionally biased region" description="Polar residues" evidence="5">
    <location>
        <begin position="144"/>
        <end position="161"/>
    </location>
</feature>
<organism evidence="7 8">
    <name type="scientific">Exophiala aquamarina CBS 119918</name>
    <dbReference type="NCBI Taxonomy" id="1182545"/>
    <lineage>
        <taxon>Eukaryota</taxon>
        <taxon>Fungi</taxon>
        <taxon>Dikarya</taxon>
        <taxon>Ascomycota</taxon>
        <taxon>Pezizomycotina</taxon>
        <taxon>Eurotiomycetes</taxon>
        <taxon>Chaetothyriomycetidae</taxon>
        <taxon>Chaetothyriales</taxon>
        <taxon>Herpotrichiellaceae</taxon>
        <taxon>Exophiala</taxon>
    </lineage>
</organism>
<evidence type="ECO:0000313" key="7">
    <source>
        <dbReference type="EMBL" id="KEF51263.1"/>
    </source>
</evidence>
<dbReference type="HOGENOM" id="CLU_035435_0_0_1"/>
<protein>
    <recommendedName>
        <fullName evidence="6">DNA endonuclease activator Ctp1 C-terminal domain-containing protein</fullName>
    </recommendedName>
</protein>
<name>A0A072NW95_9EURO</name>
<feature type="domain" description="DNA endonuclease activator Ctp1 C-terminal" evidence="6">
    <location>
        <begin position="322"/>
        <end position="427"/>
    </location>
</feature>
<reference evidence="7 8" key="1">
    <citation type="submission" date="2013-03" db="EMBL/GenBank/DDBJ databases">
        <title>The Genome Sequence of Exophiala aquamarina CBS 119918.</title>
        <authorList>
            <consortium name="The Broad Institute Genomics Platform"/>
            <person name="Cuomo C."/>
            <person name="de Hoog S."/>
            <person name="Gorbushina A."/>
            <person name="Walker B."/>
            <person name="Young S.K."/>
            <person name="Zeng Q."/>
            <person name="Gargeya S."/>
            <person name="Fitzgerald M."/>
            <person name="Haas B."/>
            <person name="Abouelleil A."/>
            <person name="Allen A.W."/>
            <person name="Alvarado L."/>
            <person name="Arachchi H.M."/>
            <person name="Berlin A.M."/>
            <person name="Chapman S.B."/>
            <person name="Gainer-Dewar J."/>
            <person name="Goldberg J."/>
            <person name="Griggs A."/>
            <person name="Gujja S."/>
            <person name="Hansen M."/>
            <person name="Howarth C."/>
            <person name="Imamovic A."/>
            <person name="Ireland A."/>
            <person name="Larimer J."/>
            <person name="McCowan C."/>
            <person name="Murphy C."/>
            <person name="Pearson M."/>
            <person name="Poon T.W."/>
            <person name="Priest M."/>
            <person name="Roberts A."/>
            <person name="Saif S."/>
            <person name="Shea T."/>
            <person name="Sisk P."/>
            <person name="Sykes S."/>
            <person name="Wortman J."/>
            <person name="Nusbaum C."/>
            <person name="Birren B."/>
        </authorList>
    </citation>
    <scope>NUCLEOTIDE SEQUENCE [LARGE SCALE GENOMIC DNA]</scope>
    <source>
        <strain evidence="7 8">CBS 119918</strain>
    </source>
</reference>
<feature type="coiled-coil region" evidence="4">
    <location>
        <begin position="22"/>
        <end position="123"/>
    </location>
</feature>
<feature type="region of interest" description="Disordered" evidence="5">
    <location>
        <begin position="258"/>
        <end position="298"/>
    </location>
</feature>
<gene>
    <name evidence="7" type="ORF">A1O9_12613</name>
</gene>
<dbReference type="InterPro" id="IPR013882">
    <property type="entry name" value="Ctp1_C"/>
</dbReference>
<dbReference type="VEuPathDB" id="FungiDB:A1O9_12613"/>
<comment type="caution">
    <text evidence="7">The sequence shown here is derived from an EMBL/GenBank/DDBJ whole genome shotgun (WGS) entry which is preliminary data.</text>
</comment>
<dbReference type="STRING" id="1182545.A0A072NW95"/>
<dbReference type="RefSeq" id="XP_013253853.1">
    <property type="nucleotide sequence ID" value="XM_013398399.1"/>
</dbReference>
<dbReference type="AlphaFoldDB" id="A0A072NW95"/>
<evidence type="ECO:0000256" key="1">
    <source>
        <dbReference type="ARBA" id="ARBA00004123"/>
    </source>
</evidence>
<accession>A0A072NW95</accession>
<evidence type="ECO:0000256" key="4">
    <source>
        <dbReference type="SAM" id="Coils"/>
    </source>
</evidence>
<dbReference type="Proteomes" id="UP000027920">
    <property type="component" value="Unassembled WGS sequence"/>
</dbReference>
<keyword evidence="3" id="KW-0539">Nucleus</keyword>
<evidence type="ECO:0000256" key="5">
    <source>
        <dbReference type="SAM" id="MobiDB-lite"/>
    </source>
</evidence>
<evidence type="ECO:0000259" key="6">
    <source>
        <dbReference type="Pfam" id="PF08573"/>
    </source>
</evidence>
<proteinExistence type="predicted"/>
<dbReference type="EMBL" id="AMGV01000025">
    <property type="protein sequence ID" value="KEF51263.1"/>
    <property type="molecule type" value="Genomic_DNA"/>
</dbReference>